<sequence length="245" mass="25531">MFVGTPRSRCKCCGGCSVASSAAWCELGESGEGSMEITHVVLTTRALDETAAFYAGVLGLHVVREPGEVTVAIGSSVLVFQEDTDAAGDQHLAFTIPTGSFAAARGWLEARVPLLGLGGVDEFDGPPSWNSSSLYFYGPDGSILELIERRDLDNAVAGDFGPQQLLCVSEIGLAVPDVLATAAELAAAGIEPYANPPGESFAPVGDVHGLLILVAPGRPWFPTQSRTAALSRLKVSLAGGRVLRF</sequence>
<protein>
    <recommendedName>
        <fullName evidence="1">VOC domain-containing protein</fullName>
    </recommendedName>
</protein>
<dbReference type="InterPro" id="IPR029068">
    <property type="entry name" value="Glyas_Bleomycin-R_OHBP_Dase"/>
</dbReference>
<evidence type="ECO:0000259" key="1">
    <source>
        <dbReference type="PROSITE" id="PS51819"/>
    </source>
</evidence>
<evidence type="ECO:0000313" key="2">
    <source>
        <dbReference type="EMBL" id="AYG04770.1"/>
    </source>
</evidence>
<dbReference type="AlphaFoldDB" id="A0A387BUJ9"/>
<accession>A0A387BUJ9</accession>
<dbReference type="SUPFAM" id="SSF54593">
    <property type="entry name" value="Glyoxalase/Bleomycin resistance protein/Dihydroxybiphenyl dioxygenase"/>
    <property type="match status" value="1"/>
</dbReference>
<reference evidence="2 3" key="1">
    <citation type="submission" date="2018-09" db="EMBL/GenBank/DDBJ databases">
        <title>Genome sequencing of strain 2DFW10M-5.</title>
        <authorList>
            <person name="Heo J."/>
            <person name="Kim S.-J."/>
            <person name="Kwon S.-W."/>
        </authorList>
    </citation>
    <scope>NUCLEOTIDE SEQUENCE [LARGE SCALE GENOMIC DNA]</scope>
    <source>
        <strain evidence="2 3">2DFW10M-5</strain>
    </source>
</reference>
<keyword evidence="3" id="KW-1185">Reference proteome</keyword>
<dbReference type="InterPro" id="IPR037523">
    <property type="entry name" value="VOC_core"/>
</dbReference>
<dbReference type="EMBL" id="CP032624">
    <property type="protein sequence ID" value="AYG04770.1"/>
    <property type="molecule type" value="Genomic_DNA"/>
</dbReference>
<gene>
    <name evidence="2" type="ORF">D7I44_15380</name>
</gene>
<dbReference type="PROSITE" id="PS51819">
    <property type="entry name" value="VOC"/>
    <property type="match status" value="1"/>
</dbReference>
<organism evidence="2 3">
    <name type="scientific">Gryllotalpicola protaetiae</name>
    <dbReference type="NCBI Taxonomy" id="2419771"/>
    <lineage>
        <taxon>Bacteria</taxon>
        <taxon>Bacillati</taxon>
        <taxon>Actinomycetota</taxon>
        <taxon>Actinomycetes</taxon>
        <taxon>Micrococcales</taxon>
        <taxon>Microbacteriaceae</taxon>
        <taxon>Gryllotalpicola</taxon>
    </lineage>
</organism>
<dbReference type="CDD" id="cd06587">
    <property type="entry name" value="VOC"/>
    <property type="match status" value="1"/>
</dbReference>
<evidence type="ECO:0000313" key="3">
    <source>
        <dbReference type="Proteomes" id="UP000275069"/>
    </source>
</evidence>
<dbReference type="Proteomes" id="UP000275069">
    <property type="component" value="Chromosome"/>
</dbReference>
<dbReference type="InterPro" id="IPR004360">
    <property type="entry name" value="Glyas_Fos-R_dOase_dom"/>
</dbReference>
<name>A0A387BUJ9_9MICO</name>
<feature type="domain" description="VOC" evidence="1">
    <location>
        <begin position="36"/>
        <end position="149"/>
    </location>
</feature>
<dbReference type="Pfam" id="PF00903">
    <property type="entry name" value="Glyoxalase"/>
    <property type="match status" value="1"/>
</dbReference>
<proteinExistence type="predicted"/>
<dbReference type="Gene3D" id="3.10.180.10">
    <property type="entry name" value="2,3-Dihydroxybiphenyl 1,2-Dioxygenase, domain 1"/>
    <property type="match status" value="1"/>
</dbReference>
<dbReference type="KEGG" id="gry:D7I44_15380"/>
<dbReference type="OrthoDB" id="9798430at2"/>